<protein>
    <submittedName>
        <fullName evidence="2">Uncharacterized protein</fullName>
    </submittedName>
</protein>
<proteinExistence type="predicted"/>
<gene>
    <name evidence="2" type="ORF">BQ8794_70224</name>
</gene>
<accession>A0A1R3VHB3</accession>
<feature type="region of interest" description="Disordered" evidence="1">
    <location>
        <begin position="1"/>
        <end position="32"/>
    </location>
</feature>
<sequence>MAGRNAARRLVRRGTTARHLFRRPDPHQRHRRHHHRHLHAFARHVGSGVVVSVGGRGGGNGEVSWFLGRKAFASAHPLRSFAPPSVLPDISPTWGEIGSFRAPIAYNRWRLAKANATSNLPPRGGDAKFLAKRAGQRGALSRHPKSPC</sequence>
<evidence type="ECO:0000256" key="1">
    <source>
        <dbReference type="SAM" id="MobiDB-lite"/>
    </source>
</evidence>
<evidence type="ECO:0000313" key="2">
    <source>
        <dbReference type="EMBL" id="SIT59294.1"/>
    </source>
</evidence>
<feature type="compositionally biased region" description="Basic residues" evidence="1">
    <location>
        <begin position="1"/>
        <end position="21"/>
    </location>
</feature>
<dbReference type="Proteomes" id="UP000188388">
    <property type="component" value="Unassembled WGS sequence"/>
</dbReference>
<keyword evidence="3" id="KW-1185">Reference proteome</keyword>
<dbReference type="AlphaFoldDB" id="A0A1R3VHB3"/>
<reference evidence="3" key="1">
    <citation type="submission" date="2017-01" db="EMBL/GenBank/DDBJ databases">
        <authorList>
            <person name="Brunel B."/>
        </authorList>
    </citation>
    <scope>NUCLEOTIDE SEQUENCE [LARGE SCALE GENOMIC DNA]</scope>
</reference>
<organism evidence="2 3">
    <name type="scientific">Mesorhizobium prunaredense</name>
    <dbReference type="NCBI Taxonomy" id="1631249"/>
    <lineage>
        <taxon>Bacteria</taxon>
        <taxon>Pseudomonadati</taxon>
        <taxon>Pseudomonadota</taxon>
        <taxon>Alphaproteobacteria</taxon>
        <taxon>Hyphomicrobiales</taxon>
        <taxon>Phyllobacteriaceae</taxon>
        <taxon>Mesorhizobium</taxon>
    </lineage>
</organism>
<dbReference type="EMBL" id="FTPD01000067">
    <property type="protein sequence ID" value="SIT59294.1"/>
    <property type="molecule type" value="Genomic_DNA"/>
</dbReference>
<name>A0A1R3VHB3_9HYPH</name>
<evidence type="ECO:0000313" key="3">
    <source>
        <dbReference type="Proteomes" id="UP000188388"/>
    </source>
</evidence>
<dbReference type="STRING" id="1631249.BQ8794_70224"/>